<dbReference type="EMBL" id="BARU01001702">
    <property type="protein sequence ID" value="GAH20014.1"/>
    <property type="molecule type" value="Genomic_DNA"/>
</dbReference>
<sequence>TYGRLTSTFFIKNDIELSSDKKGHFIILGLIPKEIYETKTEVLSMLQFANVEAVSSGKDWEIRLFLEPDYRRAMDENRERLIVMSDIIRFVARMKFEENTGPVIEGIKSVIPYLIENGDTNIIDLSETLKEALFRLSEYPTQIIEEKTKK</sequence>
<evidence type="ECO:0000313" key="1">
    <source>
        <dbReference type="EMBL" id="GAH20014.1"/>
    </source>
</evidence>
<protein>
    <submittedName>
        <fullName evidence="1">Uncharacterized protein</fullName>
    </submittedName>
</protein>
<name>X1ES91_9ZZZZ</name>
<feature type="non-terminal residue" evidence="1">
    <location>
        <position position="1"/>
    </location>
</feature>
<organism evidence="1">
    <name type="scientific">marine sediment metagenome</name>
    <dbReference type="NCBI Taxonomy" id="412755"/>
    <lineage>
        <taxon>unclassified sequences</taxon>
        <taxon>metagenomes</taxon>
        <taxon>ecological metagenomes</taxon>
    </lineage>
</organism>
<accession>X1ES91</accession>
<proteinExistence type="predicted"/>
<comment type="caution">
    <text evidence="1">The sequence shown here is derived from an EMBL/GenBank/DDBJ whole genome shotgun (WGS) entry which is preliminary data.</text>
</comment>
<reference evidence="1" key="1">
    <citation type="journal article" date="2014" name="Front. Microbiol.">
        <title>High frequency of phylogenetically diverse reductive dehalogenase-homologous genes in deep subseafloor sedimentary metagenomes.</title>
        <authorList>
            <person name="Kawai M."/>
            <person name="Futagami T."/>
            <person name="Toyoda A."/>
            <person name="Takaki Y."/>
            <person name="Nishi S."/>
            <person name="Hori S."/>
            <person name="Arai W."/>
            <person name="Tsubouchi T."/>
            <person name="Morono Y."/>
            <person name="Uchiyama I."/>
            <person name="Ito T."/>
            <person name="Fujiyama A."/>
            <person name="Inagaki F."/>
            <person name="Takami H."/>
        </authorList>
    </citation>
    <scope>NUCLEOTIDE SEQUENCE</scope>
    <source>
        <strain evidence="1">Expedition CK06-06</strain>
    </source>
</reference>
<gene>
    <name evidence="1" type="ORF">S03H2_04329</name>
</gene>
<dbReference type="AlphaFoldDB" id="X1ES91"/>